<comment type="function">
    <text evidence="2">Removes the phosphate from trehalose 6-phosphate to produce free trehalose.</text>
</comment>
<dbReference type="UniPathway" id="UPA00299"/>
<gene>
    <name evidence="3" type="ORF">HHI_11636</name>
</gene>
<comment type="similarity">
    <text evidence="2">Belongs to the trehalose phosphatase family.</text>
</comment>
<evidence type="ECO:0000256" key="2">
    <source>
        <dbReference type="RuleBase" id="RU361117"/>
    </source>
</evidence>
<dbReference type="Proteomes" id="UP000025061">
    <property type="component" value="Unassembled WGS sequence"/>
</dbReference>
<keyword evidence="2" id="KW-0460">Magnesium</keyword>
<proteinExistence type="inferred from homology"/>
<dbReference type="RefSeq" id="WP_035591847.1">
    <property type="nucleotide sequence ID" value="NZ_ARYI01000009.1"/>
</dbReference>
<dbReference type="EMBL" id="ARYI01000009">
    <property type="protein sequence ID" value="KCZ92629.1"/>
    <property type="molecule type" value="Genomic_DNA"/>
</dbReference>
<protein>
    <recommendedName>
        <fullName evidence="2">Trehalose 6-phosphate phosphatase</fullName>
        <ecNumber evidence="2">3.1.3.12</ecNumber>
    </recommendedName>
</protein>
<dbReference type="AlphaFoldDB" id="A0A059FPQ5"/>
<dbReference type="NCBIfam" id="TIGR00685">
    <property type="entry name" value="T6PP"/>
    <property type="match status" value="1"/>
</dbReference>
<dbReference type="OrthoDB" id="9814913at2"/>
<evidence type="ECO:0000256" key="1">
    <source>
        <dbReference type="ARBA" id="ARBA00022801"/>
    </source>
</evidence>
<evidence type="ECO:0000313" key="3">
    <source>
        <dbReference type="EMBL" id="KCZ92629.1"/>
    </source>
</evidence>
<dbReference type="GO" id="GO:0046872">
    <property type="term" value="F:metal ion binding"/>
    <property type="evidence" value="ECO:0007669"/>
    <property type="project" value="UniProtKB-KW"/>
</dbReference>
<accession>A0A059FPQ5</accession>
<dbReference type="GO" id="GO:0005992">
    <property type="term" value="P:trehalose biosynthetic process"/>
    <property type="evidence" value="ECO:0007669"/>
    <property type="project" value="UniProtKB-UniPathway"/>
</dbReference>
<sequence>MTAPLLDPSAALFLDFDGTMAPLQSDPDTVFLPEGGAEILLRTAENLHGALVILSGRDIRDLASRIPDGLWRAGGHGAYVCPPGHAPPGELPEAPENLVAEISALIEEIPGVRMESKGPVLAVHYREIPEAAGPLEAGLTTLLEAFPEYTLQSGKMVMEARPASAHKGKCVRELMKQAPFSGRAPIMVGDDTTDEDAMRASLDFGGTAIKVGAGATAAPYRLADPAAVWDWLKRGLT</sequence>
<dbReference type="PANTHER" id="PTHR43768">
    <property type="entry name" value="TREHALOSE 6-PHOSPHATE PHOSPHATASE"/>
    <property type="match status" value="1"/>
</dbReference>
<dbReference type="Gene3D" id="3.30.70.1020">
    <property type="entry name" value="Trehalose-6-phosphate phosphatase related protein, domain 2"/>
    <property type="match status" value="1"/>
</dbReference>
<dbReference type="CDD" id="cd01627">
    <property type="entry name" value="HAD_TPP"/>
    <property type="match status" value="1"/>
</dbReference>
<reference evidence="3 4" key="1">
    <citation type="submission" date="2013-04" db="EMBL/GenBank/DDBJ databases">
        <title>Hyphomonas hirschiana VP5 Genome Sequencing.</title>
        <authorList>
            <person name="Lai Q."/>
            <person name="Shao Z."/>
        </authorList>
    </citation>
    <scope>NUCLEOTIDE SEQUENCE [LARGE SCALE GENOMIC DNA]</scope>
    <source>
        <strain evidence="3 4">VP5</strain>
    </source>
</reference>
<keyword evidence="4" id="KW-1185">Reference proteome</keyword>
<dbReference type="Pfam" id="PF02358">
    <property type="entry name" value="Trehalose_PPase"/>
    <property type="match status" value="1"/>
</dbReference>
<dbReference type="Gene3D" id="3.40.50.1000">
    <property type="entry name" value="HAD superfamily/HAD-like"/>
    <property type="match status" value="1"/>
</dbReference>
<dbReference type="EC" id="3.1.3.12" evidence="2"/>
<dbReference type="SUPFAM" id="SSF56784">
    <property type="entry name" value="HAD-like"/>
    <property type="match status" value="1"/>
</dbReference>
<comment type="caution">
    <text evidence="3">The sequence shown here is derived from an EMBL/GenBank/DDBJ whole genome shotgun (WGS) entry which is preliminary data.</text>
</comment>
<comment type="cofactor">
    <cofactor evidence="2">
        <name>Mg(2+)</name>
        <dbReference type="ChEBI" id="CHEBI:18420"/>
    </cofactor>
</comment>
<keyword evidence="1 2" id="KW-0378">Hydrolase</keyword>
<dbReference type="InterPro" id="IPR003337">
    <property type="entry name" value="Trehalose_PPase"/>
</dbReference>
<dbReference type="GO" id="GO:0004805">
    <property type="term" value="F:trehalose-phosphatase activity"/>
    <property type="evidence" value="ECO:0007669"/>
    <property type="project" value="UniProtKB-EC"/>
</dbReference>
<keyword evidence="2" id="KW-0479">Metal-binding</keyword>
<dbReference type="InterPro" id="IPR036412">
    <property type="entry name" value="HAD-like_sf"/>
</dbReference>
<comment type="catalytic activity">
    <reaction evidence="2">
        <text>alpha,alpha-trehalose 6-phosphate + H2O = alpha,alpha-trehalose + phosphate</text>
        <dbReference type="Rhea" id="RHEA:23420"/>
        <dbReference type="ChEBI" id="CHEBI:15377"/>
        <dbReference type="ChEBI" id="CHEBI:16551"/>
        <dbReference type="ChEBI" id="CHEBI:43474"/>
        <dbReference type="ChEBI" id="CHEBI:58429"/>
        <dbReference type="EC" id="3.1.3.12"/>
    </reaction>
</comment>
<evidence type="ECO:0000313" key="4">
    <source>
        <dbReference type="Proteomes" id="UP000025061"/>
    </source>
</evidence>
<name>A0A059FPQ5_9PROT</name>
<dbReference type="PATRIC" id="fig|1280951.3.peg.2345"/>
<dbReference type="PANTHER" id="PTHR43768:SF3">
    <property type="entry name" value="TREHALOSE 6-PHOSPHATE PHOSPHATASE"/>
    <property type="match status" value="1"/>
</dbReference>
<dbReference type="InterPro" id="IPR023214">
    <property type="entry name" value="HAD_sf"/>
</dbReference>
<dbReference type="InterPro" id="IPR044651">
    <property type="entry name" value="OTSB-like"/>
</dbReference>
<organism evidence="3 4">
    <name type="scientific">Hyphomonas hirschiana VP5</name>
    <dbReference type="NCBI Taxonomy" id="1280951"/>
    <lineage>
        <taxon>Bacteria</taxon>
        <taxon>Pseudomonadati</taxon>
        <taxon>Pseudomonadota</taxon>
        <taxon>Alphaproteobacteria</taxon>
        <taxon>Hyphomonadales</taxon>
        <taxon>Hyphomonadaceae</taxon>
        <taxon>Hyphomonas</taxon>
    </lineage>
</organism>
<comment type="pathway">
    <text evidence="2">Glycan biosynthesis; trehalose biosynthesis.</text>
</comment>